<reference evidence="2" key="1">
    <citation type="journal article" date="2019" name="Int. J. Syst. Evol. Microbiol.">
        <title>The Global Catalogue of Microorganisms (GCM) 10K type strain sequencing project: providing services to taxonomists for standard genome sequencing and annotation.</title>
        <authorList>
            <consortium name="The Broad Institute Genomics Platform"/>
            <consortium name="The Broad Institute Genome Sequencing Center for Infectious Disease"/>
            <person name="Wu L."/>
            <person name="Ma J."/>
        </authorList>
    </citation>
    <scope>NUCLEOTIDE SEQUENCE [LARGE SCALE GENOMIC DNA]</scope>
    <source>
        <strain evidence="2">CCUG 60529</strain>
    </source>
</reference>
<protein>
    <recommendedName>
        <fullName evidence="3">Phosphate-selective porin O/P</fullName>
    </recommendedName>
</protein>
<keyword evidence="2" id="KW-1185">Reference proteome</keyword>
<proteinExistence type="predicted"/>
<dbReference type="Proteomes" id="UP001597011">
    <property type="component" value="Unassembled WGS sequence"/>
</dbReference>
<accession>A0ABW3BRR4</accession>
<organism evidence="1 2">
    <name type="scientific">Mariniflexile aquimaris</name>
    <dbReference type="NCBI Taxonomy" id="881009"/>
    <lineage>
        <taxon>Bacteria</taxon>
        <taxon>Pseudomonadati</taxon>
        <taxon>Bacteroidota</taxon>
        <taxon>Flavobacteriia</taxon>
        <taxon>Flavobacteriales</taxon>
        <taxon>Flavobacteriaceae</taxon>
        <taxon>Mariniflexile</taxon>
    </lineage>
</organism>
<evidence type="ECO:0000313" key="1">
    <source>
        <dbReference type="EMBL" id="MFD0835367.1"/>
    </source>
</evidence>
<evidence type="ECO:0000313" key="2">
    <source>
        <dbReference type="Proteomes" id="UP001597011"/>
    </source>
</evidence>
<comment type="caution">
    <text evidence="1">The sequence shown here is derived from an EMBL/GenBank/DDBJ whole genome shotgun (WGS) entry which is preliminary data.</text>
</comment>
<gene>
    <name evidence="1" type="ORF">ACFQ0I_06295</name>
</gene>
<evidence type="ECO:0008006" key="3">
    <source>
        <dbReference type="Google" id="ProtNLM"/>
    </source>
</evidence>
<dbReference type="EMBL" id="JBHTIB010000008">
    <property type="protein sequence ID" value="MFD0835367.1"/>
    <property type="molecule type" value="Genomic_DNA"/>
</dbReference>
<sequence>MSKNLLFLLLICHGFYIKAQQQDSLYFKNGIDNPSNLATHHFGIFSSRINTNFKLSPIKHTWFEVVSVSGNNFHPFVEAYIPKDPAVQAEQSKLLWFHRNFRFVNQETTPADYINIVIDAVIKEFRLNVNIPLAKKHELGITLRPYLITKGKYPFSFFTNDETIEWFHSNVAGGEDPYGRRYYGLNEVNFTYNDRNGNTLELHNNDFFLGGIEFNHFYYPTLNINKTKNIYFNFGSHLGLNTSKFNSSIDLGVSANSIKKIDFSNPNYQLHIGVGMNFLRKNLINFKENIDLGNNPYLATIESDIELTKFTRKRNYNAITINYQIQSRYNKREEAYYYRLVGKWQEINGGWQHGISTLYNTLSYWTFIYTYGHPKYKIAVYFKEDFRVNNAADFQTGVSLKLPLFK</sequence>
<name>A0ABW3BRR4_9FLAO</name>
<dbReference type="RefSeq" id="WP_379940465.1">
    <property type="nucleotide sequence ID" value="NZ_JBHTIB010000008.1"/>
</dbReference>